<comment type="caution">
    <text evidence="15">The sequence shown here is derived from an EMBL/GenBank/DDBJ whole genome shotgun (WGS) entry which is preliminary data.</text>
</comment>
<keyword evidence="10" id="KW-0998">Cell outer membrane</keyword>
<dbReference type="RefSeq" id="WP_206596271.1">
    <property type="nucleotide sequence ID" value="NZ_JAFKCS010000050.1"/>
</dbReference>
<comment type="similarity">
    <text evidence="3">Belongs to the autotransporter-2 (AT-2) (TC 1.B.40) family.</text>
</comment>
<proteinExistence type="inferred from homology"/>
<evidence type="ECO:0000256" key="4">
    <source>
        <dbReference type="ARBA" id="ARBA00022448"/>
    </source>
</evidence>
<dbReference type="InterPro" id="IPR045584">
    <property type="entry name" value="Pilin-like"/>
</dbReference>
<dbReference type="InterPro" id="IPR008635">
    <property type="entry name" value="Coiled_stalk_dom"/>
</dbReference>
<feature type="domain" description="Trimeric autotransporter adhesin YadA-like stalk" evidence="14">
    <location>
        <begin position="235"/>
        <end position="261"/>
    </location>
</feature>
<dbReference type="Gene3D" id="2.20.70.140">
    <property type="match status" value="1"/>
</dbReference>
<evidence type="ECO:0000313" key="15">
    <source>
        <dbReference type="EMBL" id="MBN7822332.1"/>
    </source>
</evidence>
<feature type="domain" description="Trimeric autotransporter adhesin YadA-like head" evidence="13">
    <location>
        <begin position="339"/>
        <end position="365"/>
    </location>
</feature>
<dbReference type="InterPro" id="IPR008640">
    <property type="entry name" value="Adhesin_Head_dom"/>
</dbReference>
<dbReference type="Gene3D" id="2.150.10.10">
    <property type="entry name" value="Serralysin-like metalloprotease, C-terminal"/>
    <property type="match status" value="3"/>
</dbReference>
<feature type="domain" description="Trimeric autotransporter adhesin YadA-like stalk" evidence="14">
    <location>
        <begin position="61"/>
        <end position="102"/>
    </location>
</feature>
<evidence type="ECO:0000256" key="3">
    <source>
        <dbReference type="ARBA" id="ARBA00005848"/>
    </source>
</evidence>
<dbReference type="Gene3D" id="6.20.50.100">
    <property type="match status" value="1"/>
</dbReference>
<keyword evidence="4" id="KW-0813">Transport</keyword>
<reference evidence="15 16" key="1">
    <citation type="submission" date="2021-03" db="EMBL/GenBank/DDBJ databases">
        <title>novel species isolated from a fishpond in China.</title>
        <authorList>
            <person name="Lu H."/>
            <person name="Cai Z."/>
        </authorList>
    </citation>
    <scope>NUCLEOTIDE SEQUENCE [LARGE SCALE GENOMIC DNA]</scope>
    <source>
        <strain evidence="15 16">Y57</strain>
    </source>
</reference>
<dbReference type="CDD" id="cd12820">
    <property type="entry name" value="LbR_YadA-like"/>
    <property type="match status" value="1"/>
</dbReference>
<evidence type="ECO:0000256" key="5">
    <source>
        <dbReference type="ARBA" id="ARBA00022452"/>
    </source>
</evidence>
<feature type="domain" description="Trimeric autotransporter adhesin YadA-like stalk" evidence="14">
    <location>
        <begin position="400"/>
        <end position="438"/>
    </location>
</feature>
<keyword evidence="6" id="KW-0812">Transmembrane</keyword>
<feature type="domain" description="Trimeric autotransporter adhesin YadA-like stalk" evidence="14">
    <location>
        <begin position="175"/>
        <end position="200"/>
    </location>
</feature>
<gene>
    <name evidence="15" type="ORF">J0A65_20870</name>
</gene>
<accession>A0ABS3CYY8</accession>
<evidence type="ECO:0000256" key="8">
    <source>
        <dbReference type="ARBA" id="ARBA00022927"/>
    </source>
</evidence>
<name>A0ABS3CYY8_9ALTE</name>
<feature type="domain" description="Trimeric autotransporter adhesin YadA-like head" evidence="13">
    <location>
        <begin position="297"/>
        <end position="323"/>
    </location>
</feature>
<dbReference type="Pfam" id="PF05658">
    <property type="entry name" value="YadA_head"/>
    <property type="match status" value="4"/>
</dbReference>
<feature type="non-terminal residue" evidence="15">
    <location>
        <position position="1"/>
    </location>
</feature>
<evidence type="ECO:0000256" key="2">
    <source>
        <dbReference type="ARBA" id="ARBA00004442"/>
    </source>
</evidence>
<dbReference type="SUPFAM" id="SSF101967">
    <property type="entry name" value="Adhesin YadA, collagen-binding domain"/>
    <property type="match status" value="5"/>
</dbReference>
<feature type="domain" description="Trimeric autotransporter adhesin YadA-like C-terminal membrane anchor" evidence="12">
    <location>
        <begin position="595"/>
        <end position="655"/>
    </location>
</feature>
<evidence type="ECO:0000259" key="13">
    <source>
        <dbReference type="Pfam" id="PF05658"/>
    </source>
</evidence>
<keyword evidence="16" id="KW-1185">Reference proteome</keyword>
<keyword evidence="5" id="KW-1134">Transmembrane beta strand</keyword>
<feature type="domain" description="Trimeric autotransporter adhesin YadA-like stalk" evidence="14">
    <location>
        <begin position="529"/>
        <end position="566"/>
    </location>
</feature>
<feature type="domain" description="Trimeric autotransporter adhesin YadA-like head" evidence="13">
    <location>
        <begin position="471"/>
        <end position="497"/>
    </location>
</feature>
<dbReference type="Gene3D" id="3.30.1300.30">
    <property type="entry name" value="GSPII I/J protein-like"/>
    <property type="match status" value="1"/>
</dbReference>
<dbReference type="Pfam" id="PF03895">
    <property type="entry name" value="YadA_anchor"/>
    <property type="match status" value="1"/>
</dbReference>
<sequence>DVTVAGGIALGNGSIADTGMGMAGYNPASNAIDRLDARIAATESTSGALAVGDAGNGLFRQITGVAAGTEDSDAVNVAQLRSVSTAAYAGWGLSAGVGGASNVAPGGEVNLGNADGNLVIAHTTRNGREEVTFDLSDDLAVTSLSAGNALLDSNGLSIVGGPSLTVSGIDAAGTRIVNLAAGVNGSDAATVAQLNAASGGSVKYDLNGGGTIDYNTITLAGSVYDSLTGSGGTTLTNVARGVNDSDAVNLSQLNETNQQITLIDGRVSTLEGSLATLNNGGGIKYFRASSNKADAVASGTDSVAVGPDARASGSSAVAMGNEAEASGQGATAVGSAAQATGDSSVAIGANASASQANSVALGAGSVADRGAQANYAAFALSETQTSVGEVGVGTAAGNRQITGVAAGSEDSDAVNVAQLKGVDQKIAAVTGDVSQVTNEVQIIDARVTQVERGDAGMFRVNQSNAPVAPKAEGLNSVAGGSGAVASAGNSVAIGTSASAIRDNSVALGSNSVADRDNSVSVGSAGAERQITNVAAGTRDTDAVNLAQLNSSINGITSNANSYTDQRFAELKSDLRKQDDILSAGIAGAMAMASLPQPYVPGASMTAAGLSSYRGQSALAIGVSRISDSGSWVTKLQGNTNSQGELGLSVGVGYQW</sequence>
<dbReference type="Pfam" id="PF05662">
    <property type="entry name" value="YadA_stalk"/>
    <property type="match status" value="5"/>
</dbReference>
<evidence type="ECO:0000256" key="6">
    <source>
        <dbReference type="ARBA" id="ARBA00022692"/>
    </source>
</evidence>
<evidence type="ECO:0000313" key="16">
    <source>
        <dbReference type="Proteomes" id="UP000663992"/>
    </source>
</evidence>
<evidence type="ECO:0000259" key="12">
    <source>
        <dbReference type="Pfam" id="PF03895"/>
    </source>
</evidence>
<comment type="subcellular location">
    <subcellularLocation>
        <location evidence="2">Cell outer membrane</location>
    </subcellularLocation>
    <subcellularLocation>
        <location evidence="1">Cell surface</location>
    </subcellularLocation>
</comment>
<dbReference type="SUPFAM" id="SSF54523">
    <property type="entry name" value="Pili subunits"/>
    <property type="match status" value="1"/>
</dbReference>
<dbReference type="EMBL" id="JAFKCS010000050">
    <property type="protein sequence ID" value="MBN7822332.1"/>
    <property type="molecule type" value="Genomic_DNA"/>
</dbReference>
<evidence type="ECO:0000259" key="14">
    <source>
        <dbReference type="Pfam" id="PF05662"/>
    </source>
</evidence>
<dbReference type="InterPro" id="IPR011049">
    <property type="entry name" value="Serralysin-like_metalloprot_C"/>
</dbReference>
<keyword evidence="7" id="KW-0732">Signal</keyword>
<keyword evidence="9" id="KW-0472">Membrane</keyword>
<dbReference type="Gene3D" id="6.10.250.2040">
    <property type="match status" value="1"/>
</dbReference>
<evidence type="ECO:0000256" key="11">
    <source>
        <dbReference type="SAM" id="MobiDB-lite"/>
    </source>
</evidence>
<organism evidence="15 16">
    <name type="scientific">Bowmanella yangjiangensis</name>
    <dbReference type="NCBI Taxonomy" id="2811230"/>
    <lineage>
        <taxon>Bacteria</taxon>
        <taxon>Pseudomonadati</taxon>
        <taxon>Pseudomonadota</taxon>
        <taxon>Gammaproteobacteria</taxon>
        <taxon>Alteromonadales</taxon>
        <taxon>Alteromonadaceae</taxon>
        <taxon>Bowmanella</taxon>
    </lineage>
</organism>
<keyword evidence="8" id="KW-0653">Protein transport</keyword>
<protein>
    <submittedName>
        <fullName evidence="15">YadA-like family protein</fullName>
    </submittedName>
</protein>
<dbReference type="Gene3D" id="1.20.5.170">
    <property type="match status" value="1"/>
</dbReference>
<feature type="region of interest" description="Disordered" evidence="11">
    <location>
        <begin position="300"/>
        <end position="322"/>
    </location>
</feature>
<evidence type="ECO:0000256" key="7">
    <source>
        <dbReference type="ARBA" id="ARBA00022729"/>
    </source>
</evidence>
<feature type="domain" description="Trimeric autotransporter adhesin YadA-like head" evidence="13">
    <location>
        <begin position="502"/>
        <end position="523"/>
    </location>
</feature>
<evidence type="ECO:0000256" key="10">
    <source>
        <dbReference type="ARBA" id="ARBA00023237"/>
    </source>
</evidence>
<evidence type="ECO:0000256" key="9">
    <source>
        <dbReference type="ARBA" id="ARBA00023136"/>
    </source>
</evidence>
<dbReference type="InterPro" id="IPR005594">
    <property type="entry name" value="YadA_C"/>
</dbReference>
<dbReference type="Proteomes" id="UP000663992">
    <property type="component" value="Unassembled WGS sequence"/>
</dbReference>
<evidence type="ECO:0000256" key="1">
    <source>
        <dbReference type="ARBA" id="ARBA00004241"/>
    </source>
</evidence>